<keyword evidence="5" id="KW-0029">Amino-acid transport</keyword>
<reference evidence="10 11" key="1">
    <citation type="submission" date="2024-01" db="EMBL/GenBank/DDBJ databases">
        <title>The complete chloroplast genome sequence of Lithospermum erythrorhizon: insights into the phylogenetic relationship among Boraginaceae species and the maternal lineages of purple gromwells.</title>
        <authorList>
            <person name="Okada T."/>
            <person name="Watanabe K."/>
        </authorList>
    </citation>
    <scope>NUCLEOTIDE SEQUENCE [LARGE SCALE GENOMIC DNA]</scope>
</reference>
<dbReference type="GO" id="GO:0080143">
    <property type="term" value="P:regulation of amino acid export"/>
    <property type="evidence" value="ECO:0007669"/>
    <property type="project" value="InterPro"/>
</dbReference>
<dbReference type="AlphaFoldDB" id="A0AAV3RB27"/>
<keyword evidence="4 9" id="KW-0812">Transmembrane</keyword>
<keyword evidence="3" id="KW-0813">Transport</keyword>
<evidence type="ECO:0000256" key="5">
    <source>
        <dbReference type="ARBA" id="ARBA00022970"/>
    </source>
</evidence>
<dbReference type="EMBL" id="BAABME010025541">
    <property type="protein sequence ID" value="GAA0172310.1"/>
    <property type="molecule type" value="Genomic_DNA"/>
</dbReference>
<feature type="compositionally biased region" description="Basic and acidic residues" evidence="8">
    <location>
        <begin position="132"/>
        <end position="144"/>
    </location>
</feature>
<evidence type="ECO:0000313" key="10">
    <source>
        <dbReference type="EMBL" id="GAA0172310.1"/>
    </source>
</evidence>
<feature type="region of interest" description="Disordered" evidence="8">
    <location>
        <begin position="132"/>
        <end position="163"/>
    </location>
</feature>
<evidence type="ECO:0000256" key="9">
    <source>
        <dbReference type="SAM" id="Phobius"/>
    </source>
</evidence>
<keyword evidence="7 9" id="KW-0472">Membrane</keyword>
<evidence type="ECO:0000256" key="1">
    <source>
        <dbReference type="ARBA" id="ARBA00004167"/>
    </source>
</evidence>
<name>A0AAV3RB27_LITER</name>
<evidence type="ECO:0000313" key="11">
    <source>
        <dbReference type="Proteomes" id="UP001454036"/>
    </source>
</evidence>
<keyword evidence="6 9" id="KW-1133">Transmembrane helix</keyword>
<evidence type="ECO:0000256" key="6">
    <source>
        <dbReference type="ARBA" id="ARBA00022989"/>
    </source>
</evidence>
<dbReference type="GO" id="GO:0006865">
    <property type="term" value="P:amino acid transport"/>
    <property type="evidence" value="ECO:0007669"/>
    <property type="project" value="UniProtKB-KW"/>
</dbReference>
<dbReference type="GO" id="GO:0016020">
    <property type="term" value="C:membrane"/>
    <property type="evidence" value="ECO:0007669"/>
    <property type="project" value="UniProtKB-SubCell"/>
</dbReference>
<sequence>MAMNAEVQSRGSTPVGTVVQRSPWHSPIPYLFGGLAAMLGLIAFALLMLACSYWKLSGHLENSGDHERDLEEGEGGFKDTMKTAQPVFEEKFLVIMAGQENPTFLATQISSRASSFGSNTTICSSCSSLERSQKLEDGNEENKQESTTSEVEVTHEGSNQHVS</sequence>
<protein>
    <submittedName>
        <fullName evidence="10">Uncharacterized protein</fullName>
    </submittedName>
</protein>
<feature type="transmembrane region" description="Helical" evidence="9">
    <location>
        <begin position="30"/>
        <end position="54"/>
    </location>
</feature>
<evidence type="ECO:0000256" key="8">
    <source>
        <dbReference type="SAM" id="MobiDB-lite"/>
    </source>
</evidence>
<organism evidence="10 11">
    <name type="scientific">Lithospermum erythrorhizon</name>
    <name type="common">Purple gromwell</name>
    <name type="synonym">Lithospermum officinale var. erythrorhizon</name>
    <dbReference type="NCBI Taxonomy" id="34254"/>
    <lineage>
        <taxon>Eukaryota</taxon>
        <taxon>Viridiplantae</taxon>
        <taxon>Streptophyta</taxon>
        <taxon>Embryophyta</taxon>
        <taxon>Tracheophyta</taxon>
        <taxon>Spermatophyta</taxon>
        <taxon>Magnoliopsida</taxon>
        <taxon>eudicotyledons</taxon>
        <taxon>Gunneridae</taxon>
        <taxon>Pentapetalae</taxon>
        <taxon>asterids</taxon>
        <taxon>lamiids</taxon>
        <taxon>Boraginales</taxon>
        <taxon>Boraginaceae</taxon>
        <taxon>Boraginoideae</taxon>
        <taxon>Lithospermeae</taxon>
        <taxon>Lithospermum</taxon>
    </lineage>
</organism>
<gene>
    <name evidence="10" type="ORF">LIER_41315</name>
</gene>
<comment type="subcellular location">
    <subcellularLocation>
        <location evidence="1">Membrane</location>
        <topology evidence="1">Single-pass membrane protein</topology>
    </subcellularLocation>
</comment>
<keyword evidence="11" id="KW-1185">Reference proteome</keyword>
<proteinExistence type="inferred from homology"/>
<dbReference type="InterPro" id="IPR040359">
    <property type="entry name" value="GDU"/>
</dbReference>
<evidence type="ECO:0000256" key="7">
    <source>
        <dbReference type="ARBA" id="ARBA00023136"/>
    </source>
</evidence>
<evidence type="ECO:0000256" key="3">
    <source>
        <dbReference type="ARBA" id="ARBA00022448"/>
    </source>
</evidence>
<accession>A0AAV3RB27</accession>
<dbReference type="PANTHER" id="PTHR33228:SF77">
    <property type="entry name" value="PROTEIN GLUTAMINE DUMPER 2"/>
    <property type="match status" value="1"/>
</dbReference>
<evidence type="ECO:0000256" key="2">
    <source>
        <dbReference type="ARBA" id="ARBA00009977"/>
    </source>
</evidence>
<evidence type="ECO:0000256" key="4">
    <source>
        <dbReference type="ARBA" id="ARBA00022692"/>
    </source>
</evidence>
<dbReference type="Proteomes" id="UP001454036">
    <property type="component" value="Unassembled WGS sequence"/>
</dbReference>
<dbReference type="PANTHER" id="PTHR33228">
    <property type="entry name" value="PROTEIN GLUTAMINE DUMPER 4-RELATED"/>
    <property type="match status" value="1"/>
</dbReference>
<comment type="caution">
    <text evidence="10">The sequence shown here is derived from an EMBL/GenBank/DDBJ whole genome shotgun (WGS) entry which is preliminary data.</text>
</comment>
<comment type="similarity">
    <text evidence="2">Belongs to the GLUTAMINE DUMPER 1 (TC 9.B.60) family.</text>
</comment>